<sequence>MYEGYISNIGPNVSAVLVSTTSEEELKRYELKKRDTYRDIIYKELFREGVSYTKGDYESLDPFRLKNVWHVCEHIDPAVFVREYLDDVCHKYAQEFMVLHRVSRVLRKCCQYQDLMLLSEGVNEAFSYCDPEYYGKSARPYRQPLFHYSDDVNNIIKRKFDYTLVLDADSEVPKGFVTEIMQIAAAHPERVIIQPAIERHCKPDDTVFMHLEYMKQATYTPMINAIMTYFGQSGFFGKALIQNRLYFDKVIGTKVKTIERVPIDVLSHDTFEAAILKPLYAGSVHLLEAPSYNYITWNIRERRWNKGEILLAMYFWPNAFGKLMRFLQKIIQRQKYNKTKFTPDAVVGTVRIVRSLVAIFSLNVQWIPQRAIEYEFIFSNPFVSSLKHLWGYSLFALIASVAVCLNLKAAFINLFMCMSLFLLPVYNGFTSLSPNFKISFKQRDRSFTV</sequence>
<keyword evidence="3" id="KW-1185">Reference proteome</keyword>
<accession>A0AAE0TJ13</accession>
<organism evidence="2 3">
    <name type="scientific">Potamilus streckersoni</name>
    <dbReference type="NCBI Taxonomy" id="2493646"/>
    <lineage>
        <taxon>Eukaryota</taxon>
        <taxon>Metazoa</taxon>
        <taxon>Spiralia</taxon>
        <taxon>Lophotrochozoa</taxon>
        <taxon>Mollusca</taxon>
        <taxon>Bivalvia</taxon>
        <taxon>Autobranchia</taxon>
        <taxon>Heteroconchia</taxon>
        <taxon>Palaeoheterodonta</taxon>
        <taxon>Unionida</taxon>
        <taxon>Unionoidea</taxon>
        <taxon>Unionidae</taxon>
        <taxon>Ambleminae</taxon>
        <taxon>Lampsilini</taxon>
        <taxon>Potamilus</taxon>
    </lineage>
</organism>
<keyword evidence="1" id="KW-0812">Transmembrane</keyword>
<proteinExistence type="predicted"/>
<dbReference type="Proteomes" id="UP001195483">
    <property type="component" value="Unassembled WGS sequence"/>
</dbReference>
<name>A0AAE0TJ13_9BIVA</name>
<keyword evidence="1" id="KW-1133">Transmembrane helix</keyword>
<evidence type="ECO:0000313" key="2">
    <source>
        <dbReference type="EMBL" id="KAK3611247.1"/>
    </source>
</evidence>
<dbReference type="EMBL" id="JAEAOA010000300">
    <property type="protein sequence ID" value="KAK3611247.1"/>
    <property type="molecule type" value="Genomic_DNA"/>
</dbReference>
<evidence type="ECO:0000256" key="1">
    <source>
        <dbReference type="SAM" id="Phobius"/>
    </source>
</evidence>
<gene>
    <name evidence="2" type="ORF">CHS0354_003875</name>
</gene>
<feature type="transmembrane region" description="Helical" evidence="1">
    <location>
        <begin position="410"/>
        <end position="429"/>
    </location>
</feature>
<evidence type="ECO:0000313" key="3">
    <source>
        <dbReference type="Proteomes" id="UP001195483"/>
    </source>
</evidence>
<keyword evidence="1" id="KW-0472">Membrane</keyword>
<comment type="caution">
    <text evidence="2">The sequence shown here is derived from an EMBL/GenBank/DDBJ whole genome shotgun (WGS) entry which is preliminary data.</text>
</comment>
<reference evidence="2" key="3">
    <citation type="submission" date="2023-05" db="EMBL/GenBank/DDBJ databases">
        <authorList>
            <person name="Smith C.H."/>
        </authorList>
    </citation>
    <scope>NUCLEOTIDE SEQUENCE</scope>
    <source>
        <strain evidence="2">CHS0354</strain>
        <tissue evidence="2">Mantle</tissue>
    </source>
</reference>
<dbReference type="AlphaFoldDB" id="A0AAE0TJ13"/>
<protein>
    <submittedName>
        <fullName evidence="2">Uncharacterized protein</fullName>
    </submittedName>
</protein>
<reference evidence="2" key="2">
    <citation type="journal article" date="2021" name="Genome Biol. Evol.">
        <title>Developing a high-quality reference genome for a parasitic bivalve with doubly uniparental inheritance (Bivalvia: Unionida).</title>
        <authorList>
            <person name="Smith C.H."/>
        </authorList>
    </citation>
    <scope>NUCLEOTIDE SEQUENCE</scope>
    <source>
        <strain evidence="2">CHS0354</strain>
        <tissue evidence="2">Mantle</tissue>
    </source>
</reference>
<reference evidence="2" key="1">
    <citation type="journal article" date="2021" name="Genome Biol. Evol.">
        <title>A High-Quality Reference Genome for a Parasitic Bivalve with Doubly Uniparental Inheritance (Bivalvia: Unionida).</title>
        <authorList>
            <person name="Smith C.H."/>
        </authorList>
    </citation>
    <scope>NUCLEOTIDE SEQUENCE</scope>
    <source>
        <strain evidence="2">CHS0354</strain>
    </source>
</reference>
<feature type="transmembrane region" description="Helical" evidence="1">
    <location>
        <begin position="389"/>
        <end position="405"/>
    </location>
</feature>